<evidence type="ECO:0000313" key="1">
    <source>
        <dbReference type="EMBL" id="PPK71549.1"/>
    </source>
</evidence>
<protein>
    <recommendedName>
        <fullName evidence="3">Methyltransferase family protein</fullName>
    </recommendedName>
</protein>
<dbReference type="Proteomes" id="UP000238071">
    <property type="component" value="Unassembled WGS sequence"/>
</dbReference>
<dbReference type="Gene3D" id="3.40.50.150">
    <property type="entry name" value="Vaccinia Virus protein VP39"/>
    <property type="match status" value="1"/>
</dbReference>
<sequence length="229" mass="25926">MDSSQNFLTPYYQRHNQRRQEHLASLGLPIAGKTVLEVGSGIGDHTSFFIDRKCKVTSTDGRQELLGILQERHPQAATILWNVELPPSEFIPKSQIVYAYGILYHTRNPQSVLENLASLCTEMLLLETCVSFGDEELVNLTSETIGDPTQALQGTGCRPTRPWIFKSLKNLFPFVYLTRTQPWHEEFPVDWTNPAEKNEAGLSRSVFVASRTQLCNPNLSTELLNYQGR</sequence>
<dbReference type="InterPro" id="IPR029063">
    <property type="entry name" value="SAM-dependent_MTases_sf"/>
</dbReference>
<comment type="caution">
    <text evidence="1">The sequence shown here is derived from an EMBL/GenBank/DDBJ whole genome shotgun (WGS) entry which is preliminary data.</text>
</comment>
<dbReference type="EMBL" id="PTIY01000007">
    <property type="protein sequence ID" value="PPK71549.1"/>
    <property type="molecule type" value="Genomic_DNA"/>
</dbReference>
<evidence type="ECO:0008006" key="3">
    <source>
        <dbReference type="Google" id="ProtNLM"/>
    </source>
</evidence>
<proteinExistence type="predicted"/>
<reference evidence="1 2" key="1">
    <citation type="submission" date="2018-02" db="EMBL/GenBank/DDBJ databases">
        <title>Subsurface microbial communities from deep shales in Ohio and West Virginia, USA.</title>
        <authorList>
            <person name="Wrighton K."/>
        </authorList>
    </citation>
    <scope>NUCLEOTIDE SEQUENCE [LARGE SCALE GENOMIC DNA]</scope>
    <source>
        <strain evidence="1 2">OWC-G53F</strain>
    </source>
</reference>
<name>A0A2S6H235_9GAMM</name>
<evidence type="ECO:0000313" key="2">
    <source>
        <dbReference type="Proteomes" id="UP000238071"/>
    </source>
</evidence>
<accession>A0A2S6H235</accession>
<keyword evidence="2" id="KW-1185">Reference proteome</keyword>
<dbReference type="AlphaFoldDB" id="A0A2S6H235"/>
<dbReference type="SUPFAM" id="SSF53335">
    <property type="entry name" value="S-adenosyl-L-methionine-dependent methyltransferases"/>
    <property type="match status" value="1"/>
</dbReference>
<dbReference type="OrthoDB" id="5563826at2"/>
<gene>
    <name evidence="1" type="ORF">B0F88_10773</name>
</gene>
<organism evidence="1 2">
    <name type="scientific">Methylobacter tundripaludum</name>
    <dbReference type="NCBI Taxonomy" id="173365"/>
    <lineage>
        <taxon>Bacteria</taxon>
        <taxon>Pseudomonadati</taxon>
        <taxon>Pseudomonadota</taxon>
        <taxon>Gammaproteobacteria</taxon>
        <taxon>Methylococcales</taxon>
        <taxon>Methylococcaceae</taxon>
        <taxon>Methylobacter</taxon>
    </lineage>
</organism>
<dbReference type="RefSeq" id="WP_104423822.1">
    <property type="nucleotide sequence ID" value="NZ_PTIY01000007.1"/>
</dbReference>